<gene>
    <name evidence="3" type="ORF">CTI12_AA487130</name>
</gene>
<evidence type="ECO:0000313" key="4">
    <source>
        <dbReference type="Proteomes" id="UP000245207"/>
    </source>
</evidence>
<dbReference type="AlphaFoldDB" id="A0A2U1LIC1"/>
<protein>
    <submittedName>
        <fullName evidence="3">Zinc finger BED domain-containing protein RICESLEEPER 3</fullName>
    </submittedName>
</protein>
<dbReference type="SUPFAM" id="SSF53098">
    <property type="entry name" value="Ribonuclease H-like"/>
    <property type="match status" value="1"/>
</dbReference>
<dbReference type="PANTHER" id="PTHR23272">
    <property type="entry name" value="BED FINGER-RELATED"/>
    <property type="match status" value="1"/>
</dbReference>
<dbReference type="InterPro" id="IPR012337">
    <property type="entry name" value="RNaseH-like_sf"/>
</dbReference>
<organism evidence="3 4">
    <name type="scientific">Artemisia annua</name>
    <name type="common">Sweet wormwood</name>
    <dbReference type="NCBI Taxonomy" id="35608"/>
    <lineage>
        <taxon>Eukaryota</taxon>
        <taxon>Viridiplantae</taxon>
        <taxon>Streptophyta</taxon>
        <taxon>Embryophyta</taxon>
        <taxon>Tracheophyta</taxon>
        <taxon>Spermatophyta</taxon>
        <taxon>Magnoliopsida</taxon>
        <taxon>eudicotyledons</taxon>
        <taxon>Gunneridae</taxon>
        <taxon>Pentapetalae</taxon>
        <taxon>asterids</taxon>
        <taxon>campanulids</taxon>
        <taxon>Asterales</taxon>
        <taxon>Asteraceae</taxon>
        <taxon>Asteroideae</taxon>
        <taxon>Anthemideae</taxon>
        <taxon>Artemisiinae</taxon>
        <taxon>Artemisia</taxon>
    </lineage>
</organism>
<evidence type="ECO:0000256" key="1">
    <source>
        <dbReference type="SAM" id="MobiDB-lite"/>
    </source>
</evidence>
<dbReference type="InterPro" id="IPR008906">
    <property type="entry name" value="HATC_C_dom"/>
</dbReference>
<evidence type="ECO:0000259" key="2">
    <source>
        <dbReference type="Pfam" id="PF05699"/>
    </source>
</evidence>
<dbReference type="GO" id="GO:0046983">
    <property type="term" value="F:protein dimerization activity"/>
    <property type="evidence" value="ECO:0007669"/>
    <property type="project" value="InterPro"/>
</dbReference>
<name>A0A2U1LIC1_ARTAN</name>
<comment type="caution">
    <text evidence="3">The sequence shown here is derived from an EMBL/GenBank/DDBJ whole genome shotgun (WGS) entry which is preliminary data.</text>
</comment>
<reference evidence="3 4" key="1">
    <citation type="journal article" date="2018" name="Mol. Plant">
        <title>The genome of Artemisia annua provides insight into the evolution of Asteraceae family and artemisinin biosynthesis.</title>
        <authorList>
            <person name="Shen Q."/>
            <person name="Zhang L."/>
            <person name="Liao Z."/>
            <person name="Wang S."/>
            <person name="Yan T."/>
            <person name="Shi P."/>
            <person name="Liu M."/>
            <person name="Fu X."/>
            <person name="Pan Q."/>
            <person name="Wang Y."/>
            <person name="Lv Z."/>
            <person name="Lu X."/>
            <person name="Zhang F."/>
            <person name="Jiang W."/>
            <person name="Ma Y."/>
            <person name="Chen M."/>
            <person name="Hao X."/>
            <person name="Li L."/>
            <person name="Tang Y."/>
            <person name="Lv G."/>
            <person name="Zhou Y."/>
            <person name="Sun X."/>
            <person name="Brodelius P.E."/>
            <person name="Rose J.K.C."/>
            <person name="Tang K."/>
        </authorList>
    </citation>
    <scope>NUCLEOTIDE SEQUENCE [LARGE SCALE GENOMIC DNA]</scope>
    <source>
        <strain evidence="4">cv. Huhao1</strain>
        <tissue evidence="3">Leaf</tissue>
    </source>
</reference>
<sequence length="127" mass="14331">MALEEFNNFDIFTAMAWDLLAIPGSTVASESVFSTSKRVLSIRRTRFTPTSLEIGICFKDHLDAAEHIQYISSLEDPLSSTKNKCKMKRWYVEGDSTHLSDEEIAQDNEAAEARSSEDYMGLEDDLV</sequence>
<feature type="region of interest" description="Disordered" evidence="1">
    <location>
        <begin position="101"/>
        <end position="127"/>
    </location>
</feature>
<keyword evidence="4" id="KW-1185">Reference proteome</keyword>
<dbReference type="Proteomes" id="UP000245207">
    <property type="component" value="Unassembled WGS sequence"/>
</dbReference>
<dbReference type="PANTHER" id="PTHR23272:SF190">
    <property type="entry name" value="ZINC FINGER, BED-TYPE-RELATED"/>
    <property type="match status" value="1"/>
</dbReference>
<feature type="domain" description="HAT C-terminal dimerisation" evidence="2">
    <location>
        <begin position="7"/>
        <end position="61"/>
    </location>
</feature>
<proteinExistence type="predicted"/>
<dbReference type="Pfam" id="PF05699">
    <property type="entry name" value="Dimer_Tnp_hAT"/>
    <property type="match status" value="1"/>
</dbReference>
<dbReference type="OrthoDB" id="3264316at2759"/>
<evidence type="ECO:0000313" key="3">
    <source>
        <dbReference type="EMBL" id="PWA48753.1"/>
    </source>
</evidence>
<accession>A0A2U1LIC1</accession>
<dbReference type="EMBL" id="PKPP01009220">
    <property type="protein sequence ID" value="PWA48753.1"/>
    <property type="molecule type" value="Genomic_DNA"/>
</dbReference>